<dbReference type="RefSeq" id="WP_116496087.1">
    <property type="nucleotide sequence ID" value="NZ_QENZ01000003.1"/>
</dbReference>
<keyword evidence="2" id="KW-1185">Reference proteome</keyword>
<dbReference type="EMBL" id="QENZ01000003">
    <property type="protein sequence ID" value="PVX52559.1"/>
    <property type="molecule type" value="Genomic_DNA"/>
</dbReference>
<protein>
    <submittedName>
        <fullName evidence="1">Uncharacterized protein</fullName>
    </submittedName>
</protein>
<dbReference type="AlphaFoldDB" id="A0A7L4USB3"/>
<gene>
    <name evidence="1" type="ORF">C7377_0886</name>
</gene>
<sequence>MSLVYFISHRFASYSKKGYGIHSPFVYQFQKQILRPKGREKKIYGDENDKVLRMMLRMKHHYKLTDILLLNNNYYNSFDKYHLKYDKTPVLDKKYNLVILGKKDCFGKLSLSNEAFVISIGTRFINSDYSLREKCDFFLDLYKVRVFVFNNGFSHQEFKLVL</sequence>
<evidence type="ECO:0000313" key="2">
    <source>
        <dbReference type="Proteomes" id="UP000251835"/>
    </source>
</evidence>
<accession>A0A7L4USB3</accession>
<organism evidence="1 2">
    <name type="scientific">Balneicella halophila</name>
    <dbReference type="NCBI Taxonomy" id="1537566"/>
    <lineage>
        <taxon>Bacteria</taxon>
        <taxon>Pseudomonadati</taxon>
        <taxon>Bacteroidota</taxon>
        <taxon>Bacteroidia</taxon>
        <taxon>Bacteroidales</taxon>
        <taxon>Balneicellaceae</taxon>
        <taxon>Balneicella</taxon>
    </lineage>
</organism>
<comment type="caution">
    <text evidence="1">The sequence shown here is derived from an EMBL/GenBank/DDBJ whole genome shotgun (WGS) entry which is preliminary data.</text>
</comment>
<dbReference type="OrthoDB" id="5464618at2"/>
<reference evidence="1 2" key="1">
    <citation type="submission" date="2018-05" db="EMBL/GenBank/DDBJ databases">
        <title>Genomic Encyclopedia of Type Strains, Phase IV (KMG-IV): sequencing the most valuable type-strain genomes for metagenomic binning, comparative biology and taxonomic classification.</title>
        <authorList>
            <person name="Goeker M."/>
        </authorList>
    </citation>
    <scope>NUCLEOTIDE SEQUENCE [LARGE SCALE GENOMIC DNA]</scope>
    <source>
        <strain evidence="1 2">DSM 28579</strain>
    </source>
</reference>
<proteinExistence type="predicted"/>
<dbReference type="Proteomes" id="UP000251835">
    <property type="component" value="Unassembled WGS sequence"/>
</dbReference>
<evidence type="ECO:0000313" key="1">
    <source>
        <dbReference type="EMBL" id="PVX52559.1"/>
    </source>
</evidence>
<name>A0A7L4USB3_BALHA</name>